<sequence>MEAGGDCTISIPADFQVPVETIPKLVHEWEQGAAIVCAVKQGSKENVLMWKVRQLFYYIYKKLSGGIHVIHNFTGSGLYDKKFINMLKELNDPLPSLMQVIATHGWNIKEVPYMEHKRKSGKTKNGFADLVNIAVMRITNVSTVIPRMITFFGVFIALCSMFLTLFYITLKLLLGTGFSSGLLPILLGVFFMGSVQLIFLGMLGEYIMKINIRLMNRPLVIEEERINFKDDKENDNEHQCRIQIWK</sequence>
<evidence type="ECO:0000313" key="8">
    <source>
        <dbReference type="EMBL" id="EMZ37125.1"/>
    </source>
</evidence>
<comment type="caution">
    <text evidence="8">The sequence shown here is derived from an EMBL/GenBank/DDBJ whole genome shotgun (WGS) entry which is preliminary data.</text>
</comment>
<evidence type="ECO:0000313" key="9">
    <source>
        <dbReference type="Proteomes" id="UP000012589"/>
    </source>
</evidence>
<comment type="subcellular location">
    <subcellularLocation>
        <location evidence="1">Membrane</location>
        <topology evidence="1">Multi-pass membrane protein</topology>
    </subcellularLocation>
</comment>
<dbReference type="GO" id="GO:0005886">
    <property type="term" value="C:plasma membrane"/>
    <property type="evidence" value="ECO:0007669"/>
    <property type="project" value="TreeGrafter"/>
</dbReference>
<evidence type="ECO:0000256" key="2">
    <source>
        <dbReference type="ARBA" id="ARBA00022676"/>
    </source>
</evidence>
<keyword evidence="4 7" id="KW-0812">Transmembrane</keyword>
<dbReference type="eggNOG" id="COG0463">
    <property type="taxonomic scope" value="Bacteria"/>
</dbReference>
<keyword evidence="2" id="KW-0328">Glycosyltransferase</keyword>
<protein>
    <recommendedName>
        <fullName evidence="10">Glycosyltransferase 2-like domain-containing protein</fullName>
    </recommendedName>
</protein>
<dbReference type="EMBL" id="AQFT01000014">
    <property type="protein sequence ID" value="EMZ37125.1"/>
    <property type="molecule type" value="Genomic_DNA"/>
</dbReference>
<organism evidence="8 9">
    <name type="scientific">Eubacterium plexicaudatum ASF492</name>
    <dbReference type="NCBI Taxonomy" id="1235802"/>
    <lineage>
        <taxon>Bacteria</taxon>
        <taxon>Bacillati</taxon>
        <taxon>Bacillota</taxon>
        <taxon>Clostridia</taxon>
        <taxon>Eubacteriales</taxon>
        <taxon>Eubacteriaceae</taxon>
        <taxon>Eubacterium</taxon>
    </lineage>
</organism>
<evidence type="ECO:0000256" key="1">
    <source>
        <dbReference type="ARBA" id="ARBA00004141"/>
    </source>
</evidence>
<evidence type="ECO:0000256" key="3">
    <source>
        <dbReference type="ARBA" id="ARBA00022679"/>
    </source>
</evidence>
<keyword evidence="9" id="KW-1185">Reference proteome</keyword>
<keyword evidence="5 7" id="KW-1133">Transmembrane helix</keyword>
<dbReference type="GO" id="GO:0016757">
    <property type="term" value="F:glycosyltransferase activity"/>
    <property type="evidence" value="ECO:0007669"/>
    <property type="project" value="UniProtKB-KW"/>
</dbReference>
<keyword evidence="3" id="KW-0808">Transferase</keyword>
<dbReference type="HOGENOM" id="CLU_033536_0_1_9"/>
<dbReference type="PATRIC" id="fig|1235802.3.peg.492"/>
<evidence type="ECO:0000256" key="7">
    <source>
        <dbReference type="SAM" id="Phobius"/>
    </source>
</evidence>
<feature type="transmembrane region" description="Helical" evidence="7">
    <location>
        <begin position="149"/>
        <end position="170"/>
    </location>
</feature>
<dbReference type="PANTHER" id="PTHR48090:SF1">
    <property type="entry name" value="PROPHAGE BACTOPRENOL GLUCOSYL TRANSFERASE HOMOLOG"/>
    <property type="match status" value="1"/>
</dbReference>
<evidence type="ECO:0000256" key="5">
    <source>
        <dbReference type="ARBA" id="ARBA00022989"/>
    </source>
</evidence>
<dbReference type="OrthoDB" id="9807778at2"/>
<dbReference type="InterPro" id="IPR029044">
    <property type="entry name" value="Nucleotide-diphossugar_trans"/>
</dbReference>
<name>N2BFD4_9FIRM</name>
<gene>
    <name evidence="8" type="ORF">C823_00468</name>
</gene>
<dbReference type="PANTHER" id="PTHR48090">
    <property type="entry name" value="UNDECAPRENYL-PHOSPHATE 4-DEOXY-4-FORMAMIDO-L-ARABINOSE TRANSFERASE-RELATED"/>
    <property type="match status" value="1"/>
</dbReference>
<reference evidence="8 9" key="1">
    <citation type="journal article" date="2014" name="Genome Announc.">
        <title>Draft genome sequences of the altered schaedler flora, a defined bacterial community from gnotobiotic mice.</title>
        <authorList>
            <person name="Wannemuehler M.J."/>
            <person name="Overstreet A.M."/>
            <person name="Ward D.V."/>
            <person name="Phillips G.J."/>
        </authorList>
    </citation>
    <scope>NUCLEOTIDE SEQUENCE [LARGE SCALE GENOMIC DNA]</scope>
    <source>
        <strain evidence="8 9">ASF492</strain>
    </source>
</reference>
<evidence type="ECO:0000256" key="4">
    <source>
        <dbReference type="ARBA" id="ARBA00022692"/>
    </source>
</evidence>
<evidence type="ECO:0008006" key="10">
    <source>
        <dbReference type="Google" id="ProtNLM"/>
    </source>
</evidence>
<accession>N2BFD4</accession>
<dbReference type="AlphaFoldDB" id="N2BFD4"/>
<dbReference type="Proteomes" id="UP000012589">
    <property type="component" value="Unassembled WGS sequence"/>
</dbReference>
<evidence type="ECO:0000256" key="6">
    <source>
        <dbReference type="ARBA" id="ARBA00023136"/>
    </source>
</evidence>
<dbReference type="SUPFAM" id="SSF53448">
    <property type="entry name" value="Nucleotide-diphospho-sugar transferases"/>
    <property type="match status" value="1"/>
</dbReference>
<dbReference type="STRING" id="1235802.C823_00468"/>
<dbReference type="InterPro" id="IPR050256">
    <property type="entry name" value="Glycosyltransferase_2"/>
</dbReference>
<keyword evidence="6 7" id="KW-0472">Membrane</keyword>
<proteinExistence type="predicted"/>
<feature type="transmembrane region" description="Helical" evidence="7">
    <location>
        <begin position="182"/>
        <end position="207"/>
    </location>
</feature>